<organism evidence="2 3">
    <name type="scientific">Rhipicephalus microplus</name>
    <name type="common">Cattle tick</name>
    <name type="synonym">Boophilus microplus</name>
    <dbReference type="NCBI Taxonomy" id="6941"/>
    <lineage>
        <taxon>Eukaryota</taxon>
        <taxon>Metazoa</taxon>
        <taxon>Ecdysozoa</taxon>
        <taxon>Arthropoda</taxon>
        <taxon>Chelicerata</taxon>
        <taxon>Arachnida</taxon>
        <taxon>Acari</taxon>
        <taxon>Parasitiformes</taxon>
        <taxon>Ixodida</taxon>
        <taxon>Ixodoidea</taxon>
        <taxon>Ixodidae</taxon>
        <taxon>Rhipicephalinae</taxon>
        <taxon>Rhipicephalus</taxon>
        <taxon>Boophilus</taxon>
    </lineage>
</organism>
<keyword evidence="3" id="KW-1185">Reference proteome</keyword>
<dbReference type="EMBL" id="JABSTU010000002">
    <property type="protein sequence ID" value="KAH8036762.1"/>
    <property type="molecule type" value="Genomic_DNA"/>
</dbReference>
<gene>
    <name evidence="2" type="ORF">HPB51_004775</name>
</gene>
<protein>
    <submittedName>
        <fullName evidence="2">Uncharacterized protein</fullName>
    </submittedName>
</protein>
<evidence type="ECO:0000313" key="2">
    <source>
        <dbReference type="EMBL" id="KAH8036762.1"/>
    </source>
</evidence>
<feature type="region of interest" description="Disordered" evidence="1">
    <location>
        <begin position="87"/>
        <end position="112"/>
    </location>
</feature>
<name>A0A9J6EQU1_RHIMP</name>
<comment type="caution">
    <text evidence="2">The sequence shown here is derived from an EMBL/GenBank/DDBJ whole genome shotgun (WGS) entry which is preliminary data.</text>
</comment>
<dbReference type="AlphaFoldDB" id="A0A9J6EQU1"/>
<reference evidence="2" key="1">
    <citation type="journal article" date="2020" name="Cell">
        <title>Large-Scale Comparative Analyses of Tick Genomes Elucidate Their Genetic Diversity and Vector Capacities.</title>
        <authorList>
            <consortium name="Tick Genome and Microbiome Consortium (TIGMIC)"/>
            <person name="Jia N."/>
            <person name="Wang J."/>
            <person name="Shi W."/>
            <person name="Du L."/>
            <person name="Sun Y."/>
            <person name="Zhan W."/>
            <person name="Jiang J.F."/>
            <person name="Wang Q."/>
            <person name="Zhang B."/>
            <person name="Ji P."/>
            <person name="Bell-Sakyi L."/>
            <person name="Cui X.M."/>
            <person name="Yuan T.T."/>
            <person name="Jiang B.G."/>
            <person name="Yang W.F."/>
            <person name="Lam T.T."/>
            <person name="Chang Q.C."/>
            <person name="Ding S.J."/>
            <person name="Wang X.J."/>
            <person name="Zhu J.G."/>
            <person name="Ruan X.D."/>
            <person name="Zhao L."/>
            <person name="Wei J.T."/>
            <person name="Ye R.Z."/>
            <person name="Que T.C."/>
            <person name="Du C.H."/>
            <person name="Zhou Y.H."/>
            <person name="Cheng J.X."/>
            <person name="Dai P.F."/>
            <person name="Guo W.B."/>
            <person name="Han X.H."/>
            <person name="Huang E.J."/>
            <person name="Li L.F."/>
            <person name="Wei W."/>
            <person name="Gao Y.C."/>
            <person name="Liu J.Z."/>
            <person name="Shao H.Z."/>
            <person name="Wang X."/>
            <person name="Wang C.C."/>
            <person name="Yang T.C."/>
            <person name="Huo Q.B."/>
            <person name="Li W."/>
            <person name="Chen H.Y."/>
            <person name="Chen S.E."/>
            <person name="Zhou L.G."/>
            <person name="Ni X.B."/>
            <person name="Tian J.H."/>
            <person name="Sheng Y."/>
            <person name="Liu T."/>
            <person name="Pan Y.S."/>
            <person name="Xia L.Y."/>
            <person name="Li J."/>
            <person name="Zhao F."/>
            <person name="Cao W.C."/>
        </authorList>
    </citation>
    <scope>NUCLEOTIDE SEQUENCE</scope>
    <source>
        <strain evidence="2">Rmic-2018</strain>
    </source>
</reference>
<evidence type="ECO:0000313" key="3">
    <source>
        <dbReference type="Proteomes" id="UP000821866"/>
    </source>
</evidence>
<accession>A0A9J6EQU1</accession>
<dbReference type="Proteomes" id="UP000821866">
    <property type="component" value="Chromosome 10"/>
</dbReference>
<feature type="region of interest" description="Disordered" evidence="1">
    <location>
        <begin position="127"/>
        <end position="179"/>
    </location>
</feature>
<sequence>MIASQLSDALFPFTGGTPDETGYHDHPATPPMWLLHYHYPAHHPDYWQPPPPPPPPPAGVSFIPFEEILLEARRSNKAEGRRALRLERTTEPEPQLNIGASPSVPELKLSPPYEQSSLPMVALSYDRRKDPHTQPPKWATAAHHRSFPEAIPGRSGERDEEKHGGRKDNRQLATGVRRKGAFLAAFQIHDS</sequence>
<proteinExistence type="predicted"/>
<reference evidence="2" key="2">
    <citation type="submission" date="2021-09" db="EMBL/GenBank/DDBJ databases">
        <authorList>
            <person name="Jia N."/>
            <person name="Wang J."/>
            <person name="Shi W."/>
            <person name="Du L."/>
            <person name="Sun Y."/>
            <person name="Zhan W."/>
            <person name="Jiang J."/>
            <person name="Wang Q."/>
            <person name="Zhang B."/>
            <person name="Ji P."/>
            <person name="Sakyi L.B."/>
            <person name="Cui X."/>
            <person name="Yuan T."/>
            <person name="Jiang B."/>
            <person name="Yang W."/>
            <person name="Lam T.T.-Y."/>
            <person name="Chang Q."/>
            <person name="Ding S."/>
            <person name="Wang X."/>
            <person name="Zhu J."/>
            <person name="Ruan X."/>
            <person name="Zhao L."/>
            <person name="Wei J."/>
            <person name="Que T."/>
            <person name="Du C."/>
            <person name="Cheng J."/>
            <person name="Dai P."/>
            <person name="Han X."/>
            <person name="Huang E."/>
            <person name="Gao Y."/>
            <person name="Liu J."/>
            <person name="Shao H."/>
            <person name="Ye R."/>
            <person name="Li L."/>
            <person name="Wei W."/>
            <person name="Wang X."/>
            <person name="Wang C."/>
            <person name="Huo Q."/>
            <person name="Li W."/>
            <person name="Guo W."/>
            <person name="Chen H."/>
            <person name="Chen S."/>
            <person name="Zhou L."/>
            <person name="Zhou L."/>
            <person name="Ni X."/>
            <person name="Tian J."/>
            <person name="Zhou Y."/>
            <person name="Sheng Y."/>
            <person name="Liu T."/>
            <person name="Pan Y."/>
            <person name="Xia L."/>
            <person name="Li J."/>
            <person name="Zhao F."/>
            <person name="Cao W."/>
        </authorList>
    </citation>
    <scope>NUCLEOTIDE SEQUENCE</scope>
    <source>
        <strain evidence="2">Rmic-2018</strain>
        <tissue evidence="2">Larvae</tissue>
    </source>
</reference>
<evidence type="ECO:0000256" key="1">
    <source>
        <dbReference type="SAM" id="MobiDB-lite"/>
    </source>
</evidence>
<feature type="compositionally biased region" description="Basic and acidic residues" evidence="1">
    <location>
        <begin position="155"/>
        <end position="170"/>
    </location>
</feature>